<dbReference type="InterPro" id="IPR000719">
    <property type="entry name" value="Prot_kinase_dom"/>
</dbReference>
<evidence type="ECO:0000259" key="1">
    <source>
        <dbReference type="PROSITE" id="PS50011"/>
    </source>
</evidence>
<dbReference type="Gene3D" id="1.10.510.10">
    <property type="entry name" value="Transferase(Phosphotransferase) domain 1"/>
    <property type="match status" value="1"/>
</dbReference>
<dbReference type="AlphaFoldDB" id="A0A9P7ZA44"/>
<comment type="caution">
    <text evidence="2">The sequence shown here is derived from an EMBL/GenBank/DDBJ whole genome shotgun (WGS) entry which is preliminary data.</text>
</comment>
<dbReference type="GO" id="GO:0004672">
    <property type="term" value="F:protein kinase activity"/>
    <property type="evidence" value="ECO:0007669"/>
    <property type="project" value="InterPro"/>
</dbReference>
<dbReference type="SUPFAM" id="SSF56112">
    <property type="entry name" value="Protein kinase-like (PK-like)"/>
    <property type="match status" value="1"/>
</dbReference>
<feature type="non-terminal residue" evidence="2">
    <location>
        <position position="1"/>
    </location>
</feature>
<reference evidence="2" key="1">
    <citation type="journal article" date="2021" name="IMA Fungus">
        <title>Genomic characterization of three marine fungi, including Emericellopsis atlantica sp. nov. with signatures of a generalist lifestyle and marine biomass degradation.</title>
        <authorList>
            <person name="Hagestad O.C."/>
            <person name="Hou L."/>
            <person name="Andersen J.H."/>
            <person name="Hansen E.H."/>
            <person name="Altermark B."/>
            <person name="Li C."/>
            <person name="Kuhnert E."/>
            <person name="Cox R.J."/>
            <person name="Crous P.W."/>
            <person name="Spatafora J.W."/>
            <person name="Lail K."/>
            <person name="Amirebrahimi M."/>
            <person name="Lipzen A."/>
            <person name="Pangilinan J."/>
            <person name="Andreopoulos W."/>
            <person name="Hayes R.D."/>
            <person name="Ng V."/>
            <person name="Grigoriev I.V."/>
            <person name="Jackson S.A."/>
            <person name="Sutton T.D.S."/>
            <person name="Dobson A.D.W."/>
            <person name="Rama T."/>
        </authorList>
    </citation>
    <scope>NUCLEOTIDE SEQUENCE</scope>
    <source>
        <strain evidence="2">TRa3180A</strain>
    </source>
</reference>
<evidence type="ECO:0000313" key="2">
    <source>
        <dbReference type="EMBL" id="KAG9248170.1"/>
    </source>
</evidence>
<gene>
    <name evidence="2" type="ORF">BJ878DRAFT_413278</name>
</gene>
<dbReference type="InterPro" id="IPR011009">
    <property type="entry name" value="Kinase-like_dom_sf"/>
</dbReference>
<protein>
    <recommendedName>
        <fullName evidence="1">Protein kinase domain-containing protein</fullName>
    </recommendedName>
</protein>
<name>A0A9P7ZA44_9HELO</name>
<proteinExistence type="predicted"/>
<dbReference type="EMBL" id="MU253754">
    <property type="protein sequence ID" value="KAG9248170.1"/>
    <property type="molecule type" value="Genomic_DNA"/>
</dbReference>
<dbReference type="Proteomes" id="UP000887226">
    <property type="component" value="Unassembled WGS sequence"/>
</dbReference>
<sequence>IAGIKAGLKHLHSMGFGHDSNPRNIMLDKHDRPVIIDLGGSRQLGRKIHVLGTYG</sequence>
<organism evidence="2 3">
    <name type="scientific">Calycina marina</name>
    <dbReference type="NCBI Taxonomy" id="1763456"/>
    <lineage>
        <taxon>Eukaryota</taxon>
        <taxon>Fungi</taxon>
        <taxon>Dikarya</taxon>
        <taxon>Ascomycota</taxon>
        <taxon>Pezizomycotina</taxon>
        <taxon>Leotiomycetes</taxon>
        <taxon>Helotiales</taxon>
        <taxon>Pezizellaceae</taxon>
        <taxon>Calycina</taxon>
    </lineage>
</organism>
<keyword evidence="3" id="KW-1185">Reference proteome</keyword>
<evidence type="ECO:0000313" key="3">
    <source>
        <dbReference type="Proteomes" id="UP000887226"/>
    </source>
</evidence>
<dbReference type="OrthoDB" id="4062651at2759"/>
<accession>A0A9P7ZA44</accession>
<dbReference type="PROSITE" id="PS50011">
    <property type="entry name" value="PROTEIN_KINASE_DOM"/>
    <property type="match status" value="1"/>
</dbReference>
<feature type="domain" description="Protein kinase" evidence="1">
    <location>
        <begin position="1"/>
        <end position="55"/>
    </location>
</feature>
<dbReference type="GO" id="GO:0005524">
    <property type="term" value="F:ATP binding"/>
    <property type="evidence" value="ECO:0007669"/>
    <property type="project" value="InterPro"/>
</dbReference>